<keyword evidence="9" id="KW-1185">Reference proteome</keyword>
<keyword evidence="3" id="KW-0255">Endonuclease</keyword>
<keyword evidence="4" id="KW-0378">Hydrolase</keyword>
<evidence type="ECO:0000256" key="4">
    <source>
        <dbReference type="ARBA" id="ARBA00022801"/>
    </source>
</evidence>
<gene>
    <name evidence="8" type="ORF">KUV50_10025</name>
</gene>
<reference evidence="8" key="1">
    <citation type="submission" date="2021-06" db="EMBL/GenBank/DDBJ databases">
        <title>44 bacteria genomes isolated from Dapeng, Shenzhen.</title>
        <authorList>
            <person name="Zheng W."/>
            <person name="Yu S."/>
            <person name="Huang Y."/>
        </authorList>
    </citation>
    <scope>NUCLEOTIDE SEQUENCE</scope>
    <source>
        <strain evidence="8">DP5N28-2</strain>
    </source>
</reference>
<evidence type="ECO:0000256" key="1">
    <source>
        <dbReference type="ARBA" id="ARBA00001968"/>
    </source>
</evidence>
<keyword evidence="2" id="KW-0540">Nuclease</keyword>
<dbReference type="PANTHER" id="PTHR30636:SF3">
    <property type="entry name" value="UPF0701 PROTEIN YICC"/>
    <property type="match status" value="1"/>
</dbReference>
<organism evidence="8 9">
    <name type="scientific">Membranihabitans marinus</name>
    <dbReference type="NCBI Taxonomy" id="1227546"/>
    <lineage>
        <taxon>Bacteria</taxon>
        <taxon>Pseudomonadati</taxon>
        <taxon>Bacteroidota</taxon>
        <taxon>Saprospiria</taxon>
        <taxon>Saprospirales</taxon>
        <taxon>Saprospiraceae</taxon>
        <taxon>Membranihabitans</taxon>
    </lineage>
</organism>
<evidence type="ECO:0000259" key="6">
    <source>
        <dbReference type="Pfam" id="PF03755"/>
    </source>
</evidence>
<comment type="caution">
    <text evidence="8">The sequence shown here is derived from an EMBL/GenBank/DDBJ whole genome shotgun (WGS) entry which is preliminary data.</text>
</comment>
<evidence type="ECO:0000256" key="5">
    <source>
        <dbReference type="ARBA" id="ARBA00035648"/>
    </source>
</evidence>
<dbReference type="RefSeq" id="WP_222580010.1">
    <property type="nucleotide sequence ID" value="NZ_JAHVHU010000009.1"/>
</dbReference>
<name>A0A953L956_9BACT</name>
<dbReference type="InterPro" id="IPR005229">
    <property type="entry name" value="YicC/YloC-like"/>
</dbReference>
<dbReference type="NCBIfam" id="TIGR00255">
    <property type="entry name" value="YicC/YloC family endoribonuclease"/>
    <property type="match status" value="1"/>
</dbReference>
<evidence type="ECO:0000256" key="3">
    <source>
        <dbReference type="ARBA" id="ARBA00022759"/>
    </source>
</evidence>
<dbReference type="EMBL" id="JAHVHU010000009">
    <property type="protein sequence ID" value="MBY5958470.1"/>
    <property type="molecule type" value="Genomic_DNA"/>
</dbReference>
<evidence type="ECO:0000313" key="8">
    <source>
        <dbReference type="EMBL" id="MBY5958470.1"/>
    </source>
</evidence>
<sequence length="291" mass="33393">MYSMTGFGSASTMHEPYKINVEIKSLNSKFTDVRFKAPPEFSMLEMEVRQQAMEIALRGKIEISLTLEGQNMEGSLSEVDEQVFSNYYHQLDRLSNSLGADSKNIVSAILQLPGVVKLQEFKVDKDMKSDILNAIEVALGRLMNHRKKEGQALESALSASIQKIVDGQERIAELESERMENVRTRLSQNLEQHIPPEKIDNGRYEQELVYYLDKMDIHEEMIRLKQHCVYFMEELRNEDSVKGKKLNFIGQEIGREINTLGAKANHSDIQRLVVEMKNELDKIKEQLANVL</sequence>
<protein>
    <submittedName>
        <fullName evidence="8">YicC family protein</fullName>
    </submittedName>
</protein>
<dbReference type="GO" id="GO:0004521">
    <property type="term" value="F:RNA endonuclease activity"/>
    <property type="evidence" value="ECO:0007669"/>
    <property type="project" value="InterPro"/>
</dbReference>
<proteinExistence type="inferred from homology"/>
<dbReference type="Pfam" id="PF03755">
    <property type="entry name" value="YicC-like_N"/>
    <property type="match status" value="1"/>
</dbReference>
<feature type="domain" description="Endoribonuclease YicC-like N-terminal" evidence="6">
    <location>
        <begin position="1"/>
        <end position="154"/>
    </location>
</feature>
<evidence type="ECO:0000259" key="7">
    <source>
        <dbReference type="Pfam" id="PF08340"/>
    </source>
</evidence>
<dbReference type="AlphaFoldDB" id="A0A953L956"/>
<accession>A0A953L956</accession>
<evidence type="ECO:0000256" key="2">
    <source>
        <dbReference type="ARBA" id="ARBA00022722"/>
    </source>
</evidence>
<dbReference type="PANTHER" id="PTHR30636">
    <property type="entry name" value="UPF0701 PROTEIN YICC"/>
    <property type="match status" value="1"/>
</dbReference>
<comment type="similarity">
    <text evidence="5">Belongs to the YicC/YloC family.</text>
</comment>
<feature type="domain" description="Endoribonuclease YicC-like C-terminal" evidence="7">
    <location>
        <begin position="171"/>
        <end position="290"/>
    </location>
</feature>
<dbReference type="Pfam" id="PF08340">
    <property type="entry name" value="YicC-like_C"/>
    <property type="match status" value="1"/>
</dbReference>
<comment type="cofactor">
    <cofactor evidence="1">
        <name>a divalent metal cation</name>
        <dbReference type="ChEBI" id="CHEBI:60240"/>
    </cofactor>
</comment>
<dbReference type="Proteomes" id="UP000753961">
    <property type="component" value="Unassembled WGS sequence"/>
</dbReference>
<dbReference type="InterPro" id="IPR013527">
    <property type="entry name" value="YicC-like_N"/>
</dbReference>
<dbReference type="GO" id="GO:0016787">
    <property type="term" value="F:hydrolase activity"/>
    <property type="evidence" value="ECO:0007669"/>
    <property type="project" value="UniProtKB-KW"/>
</dbReference>
<evidence type="ECO:0000313" key="9">
    <source>
        <dbReference type="Proteomes" id="UP000753961"/>
    </source>
</evidence>
<dbReference type="InterPro" id="IPR013551">
    <property type="entry name" value="YicC-like_C"/>
</dbReference>